<name>A0A3F2RYV1_9STRA</name>
<dbReference type="AlphaFoldDB" id="A0A3F2RYV1"/>
<feature type="transmembrane region" description="Helical" evidence="2">
    <location>
        <begin position="9"/>
        <end position="31"/>
    </location>
</feature>
<feature type="transmembrane region" description="Helical" evidence="2">
    <location>
        <begin position="354"/>
        <end position="378"/>
    </location>
</feature>
<feature type="transmembrane region" description="Helical" evidence="2">
    <location>
        <begin position="899"/>
        <end position="919"/>
    </location>
</feature>
<accession>A0A3F2RYV1</accession>
<comment type="caution">
    <text evidence="3">The sequence shown here is derived from an EMBL/GenBank/DDBJ whole genome shotgun (WGS) entry which is preliminary data.</text>
</comment>
<feature type="transmembrane region" description="Helical" evidence="2">
    <location>
        <begin position="825"/>
        <end position="845"/>
    </location>
</feature>
<dbReference type="PANTHER" id="PTHR11360:SF317">
    <property type="entry name" value="MAJOR FACILITATOR SUPERFAMILY (MFS) PROFILE DOMAIN-CONTAINING PROTEIN-RELATED"/>
    <property type="match status" value="1"/>
</dbReference>
<feature type="transmembrane region" description="Helical" evidence="2">
    <location>
        <begin position="622"/>
        <end position="641"/>
    </location>
</feature>
<feature type="transmembrane region" description="Helical" evidence="2">
    <location>
        <begin position="738"/>
        <end position="760"/>
    </location>
</feature>
<feature type="transmembrane region" description="Helical" evidence="2">
    <location>
        <begin position="254"/>
        <end position="274"/>
    </location>
</feature>
<evidence type="ECO:0000256" key="1">
    <source>
        <dbReference type="SAM" id="MobiDB-lite"/>
    </source>
</evidence>
<feature type="transmembrane region" description="Helical" evidence="2">
    <location>
        <begin position="1001"/>
        <end position="1019"/>
    </location>
</feature>
<feature type="transmembrane region" description="Helical" evidence="2">
    <location>
        <begin position="431"/>
        <end position="448"/>
    </location>
</feature>
<dbReference type="SUPFAM" id="SSF103473">
    <property type="entry name" value="MFS general substrate transporter"/>
    <property type="match status" value="2"/>
</dbReference>
<dbReference type="Gene3D" id="1.20.1250.20">
    <property type="entry name" value="MFS general substrate transporter like domains"/>
    <property type="match status" value="4"/>
</dbReference>
<dbReference type="Pfam" id="PF07690">
    <property type="entry name" value="MFS_1"/>
    <property type="match status" value="2"/>
</dbReference>
<feature type="transmembrane region" description="Helical" evidence="2">
    <location>
        <begin position="961"/>
        <end position="981"/>
    </location>
</feature>
<proteinExistence type="predicted"/>
<dbReference type="InterPro" id="IPR050327">
    <property type="entry name" value="Proton-linked_MCT"/>
</dbReference>
<organism evidence="3 4">
    <name type="scientific">Phytophthora kernoviae</name>
    <dbReference type="NCBI Taxonomy" id="325452"/>
    <lineage>
        <taxon>Eukaryota</taxon>
        <taxon>Sar</taxon>
        <taxon>Stramenopiles</taxon>
        <taxon>Oomycota</taxon>
        <taxon>Peronosporomycetes</taxon>
        <taxon>Peronosporales</taxon>
        <taxon>Peronosporaceae</taxon>
        <taxon>Phytophthora</taxon>
    </lineage>
</organism>
<dbReference type="PANTHER" id="PTHR11360">
    <property type="entry name" value="MONOCARBOXYLATE TRANSPORTER"/>
    <property type="match status" value="1"/>
</dbReference>
<dbReference type="InterPro" id="IPR036259">
    <property type="entry name" value="MFS_trans_sf"/>
</dbReference>
<keyword evidence="2" id="KW-0472">Membrane</keyword>
<feature type="transmembrane region" description="Helical" evidence="2">
    <location>
        <begin position="925"/>
        <end position="949"/>
    </location>
</feature>
<dbReference type="EMBL" id="MBDO02000043">
    <property type="protein sequence ID" value="RLN66049.1"/>
    <property type="molecule type" value="Genomic_DNA"/>
</dbReference>
<feature type="transmembrane region" description="Helical" evidence="2">
    <location>
        <begin position="77"/>
        <end position="96"/>
    </location>
</feature>
<dbReference type="Proteomes" id="UP000277300">
    <property type="component" value="Unassembled WGS sequence"/>
</dbReference>
<feature type="transmembrane region" description="Helical" evidence="2">
    <location>
        <begin position="673"/>
        <end position="694"/>
    </location>
</feature>
<feature type="transmembrane region" description="Helical" evidence="2">
    <location>
        <begin position="102"/>
        <end position="122"/>
    </location>
</feature>
<feature type="transmembrane region" description="Helical" evidence="2">
    <location>
        <begin position="328"/>
        <end position="348"/>
    </location>
</feature>
<gene>
    <name evidence="3" type="ORF">BBP00_00002458</name>
</gene>
<keyword evidence="2" id="KW-1133">Transmembrane helix</keyword>
<dbReference type="OrthoDB" id="410267at2759"/>
<sequence>MFGLTFSRWYLFIAAFVIQFCIGCIYAWSVLNHPIDLAVYGDATKGRAVNAFYIAIGVFGAATSTMGPTIERKGPQWGVFVGTVLYMIGHIVTALGCHYESITWIYIGYGVITAIGMGMCYISPVSTLQKWFPDYRGTAAGFAVAGYGAGSVVWSKVYLPTIDAVGLAWMFVLLGAIMSAAMFTSALVLRVPPADYTVNGLNIHGDTVDEGEGLEDKISTAYREVQTPRVNDEPAKSPIKQLTLKQALLTPDFIFMYIMFFGNQLFGVIVLSRLSSMCTEIFSKSAGTASDIVSINSAFNCCGRLAFPVISDCLVRFFKVEKTFARKVLYYFTLGAQVIVLGSLPTVIRHDSYTVFIIMIFVLTCSYGGGFGTIPAFVTDMFGAYNIGPMHGIILTAMAIGGVAGGLSFNAAYNDKVADGMSVGEAYIDNIQIIFVVVCIGFAVLFLVRTNVEDRFEPGYHYSLCGKRVISIPPKDKAAKESEDETEEGNFSRDDKAKDLWVHIMCGFYACMTDRRLLAIHRILQQVAGNPISKVCNEYMYHRLDNRTDPATGRWHRGHWHRNLTKFNLFAMFGLTFSRWYLFIAAFVVQFCIGCIYSWSVLNHPIDFAVYGDATKGRAVNTFYIAMGVFGTAAAILGPTIERKGPTWAVCSGTILFMTGHIVSALGCQYKSIALIYIGYGVITAIGLGMCYVSPVSTLQKWFPDYRGTAAGFAVAGSGAGSVVWSKVYLPTIDAVGLPWFFIMLGAIMSAAMFTSGLVLRVPPPNFTVHGLNIHGNVVDESEGLEDKISTAYREVQTPRVNDEPAKSPIKQLTLKQALLTPDYIFMYIMFFANQLFGVIVLSRLSSMCTDIFDKSANAASDIVSINSVFNCCGRLAFSAISDCLVRYFKVEKTFARKVLYYFTLGAQVIVLGSLPTVIRHDSYTVFIIMIFVLTCSYGGGVGTIPAFVTDMYGAYNIGPMHGVILTAMAIGSVVGGLSFNSSYNDKVADGMSVGEAYIDNIQIIFIVVCIGFVVLFLVRTNAVDRFEPGYHYSLCGKRVISIPPKEKDAEKEGEAETEYEKLPESTV</sequence>
<evidence type="ECO:0008006" key="5">
    <source>
        <dbReference type="Google" id="ProtNLM"/>
    </source>
</evidence>
<feature type="transmembrane region" description="Helical" evidence="2">
    <location>
        <begin position="648"/>
        <end position="667"/>
    </location>
</feature>
<evidence type="ECO:0000313" key="4">
    <source>
        <dbReference type="Proteomes" id="UP000277300"/>
    </source>
</evidence>
<dbReference type="InterPro" id="IPR011701">
    <property type="entry name" value="MFS"/>
</dbReference>
<dbReference type="CDD" id="cd17353">
    <property type="entry name" value="MFS_OFA_like"/>
    <property type="match status" value="2"/>
</dbReference>
<keyword evidence="2" id="KW-0812">Transmembrane</keyword>
<feature type="transmembrane region" description="Helical" evidence="2">
    <location>
        <begin position="706"/>
        <end position="726"/>
    </location>
</feature>
<evidence type="ECO:0000313" key="3">
    <source>
        <dbReference type="EMBL" id="RLN66049.1"/>
    </source>
</evidence>
<feature type="transmembrane region" description="Helical" evidence="2">
    <location>
        <begin position="164"/>
        <end position="189"/>
    </location>
</feature>
<feature type="transmembrane region" description="Helical" evidence="2">
    <location>
        <begin position="51"/>
        <end position="70"/>
    </location>
</feature>
<evidence type="ECO:0000256" key="2">
    <source>
        <dbReference type="SAM" id="Phobius"/>
    </source>
</evidence>
<feature type="transmembrane region" description="Helical" evidence="2">
    <location>
        <begin position="390"/>
        <end position="411"/>
    </location>
</feature>
<protein>
    <recommendedName>
        <fullName evidence="5">Major facilitator superfamily (MFS) profile domain-containing protein</fullName>
    </recommendedName>
</protein>
<dbReference type="GO" id="GO:0022857">
    <property type="term" value="F:transmembrane transporter activity"/>
    <property type="evidence" value="ECO:0007669"/>
    <property type="project" value="InterPro"/>
</dbReference>
<reference evidence="3 4" key="1">
    <citation type="submission" date="2018-07" db="EMBL/GenBank/DDBJ databases">
        <title>Genome sequencing of oomycete isolates from Chile give support for New Zealand origin for Phytophthora kernoviae and make available the first Nothophytophthora sp. genome.</title>
        <authorList>
            <person name="Studholme D.J."/>
            <person name="Sanfuentes E."/>
            <person name="Panda P."/>
            <person name="Hill R."/>
            <person name="Sambles C."/>
            <person name="Grant M."/>
            <person name="Williams N.M."/>
            <person name="Mcdougal R.L."/>
        </authorList>
    </citation>
    <scope>NUCLEOTIDE SEQUENCE [LARGE SCALE GENOMIC DNA]</scope>
    <source>
        <strain evidence="3">Chile6</strain>
    </source>
</reference>
<feature type="transmembrane region" description="Helical" evidence="2">
    <location>
        <begin position="580"/>
        <end position="602"/>
    </location>
</feature>
<feature type="region of interest" description="Disordered" evidence="1">
    <location>
        <begin position="1046"/>
        <end position="1068"/>
    </location>
</feature>